<dbReference type="Proteomes" id="UP001500962">
    <property type="component" value="Unassembled WGS sequence"/>
</dbReference>
<keyword evidence="4" id="KW-1185">Reference proteome</keyword>
<evidence type="ECO:0000313" key="3">
    <source>
        <dbReference type="EMBL" id="UOO96164.1"/>
    </source>
</evidence>
<evidence type="ECO:0000256" key="1">
    <source>
        <dbReference type="ARBA" id="ARBA00006969"/>
    </source>
</evidence>
<sequence length="133" mass="13879">MARADALADRLADFASPVEVGIGARTGVAARLADDTPVTATDVRPCTVPDDVTFVQDDITDPTMDVYADADALYALNLPRELHHPCRSVARSVGAAFQFTTLGGEFPAVAAESETLPAGETLFCATNRGGEPA</sequence>
<evidence type="ECO:0000313" key="4">
    <source>
        <dbReference type="Proteomes" id="UP000830542"/>
    </source>
</evidence>
<evidence type="ECO:0000313" key="2">
    <source>
        <dbReference type="EMBL" id="GAA0453341.1"/>
    </source>
</evidence>
<dbReference type="RefSeq" id="WP_244704648.1">
    <property type="nucleotide sequence ID" value="NZ_BAAADN010000009.1"/>
</dbReference>
<protein>
    <submittedName>
        <fullName evidence="2">UPF0146 family protein</fullName>
    </submittedName>
</protein>
<dbReference type="Pfam" id="PF03686">
    <property type="entry name" value="UPF0146"/>
    <property type="match status" value="1"/>
</dbReference>
<dbReference type="Proteomes" id="UP000830542">
    <property type="component" value="Chromosome"/>
</dbReference>
<dbReference type="Gene3D" id="3.40.50.150">
    <property type="entry name" value="Vaccinia Virus protein VP39"/>
    <property type="match status" value="1"/>
</dbReference>
<proteinExistence type="inferred from homology"/>
<comment type="similarity">
    <text evidence="1">Belongs to the UPF0146 family.</text>
</comment>
<dbReference type="InterPro" id="IPR005353">
    <property type="entry name" value="UPF0146"/>
</dbReference>
<dbReference type="EMBL" id="CP095005">
    <property type="protein sequence ID" value="UOO96164.1"/>
    <property type="molecule type" value="Genomic_DNA"/>
</dbReference>
<dbReference type="AlphaFoldDB" id="A0AAV3SE50"/>
<reference evidence="2" key="1">
    <citation type="journal article" date="2014" name="Int. J. Syst. Evol. Microbiol.">
        <title>Complete genome sequence of Corynebacterium casei LMG S-19264T (=DSM 44701T), isolated from a smear-ripened cheese.</title>
        <authorList>
            <consortium name="US DOE Joint Genome Institute (JGI-PGF)"/>
            <person name="Walter F."/>
            <person name="Albersmeier A."/>
            <person name="Kalinowski J."/>
            <person name="Ruckert C."/>
        </authorList>
    </citation>
    <scope>NUCLEOTIDE SEQUENCE</scope>
    <source>
        <strain evidence="2">JCM 12289</strain>
    </source>
</reference>
<gene>
    <name evidence="2" type="ORF">GCM10008985_06370</name>
    <name evidence="3" type="ORF">MUK72_05495</name>
</gene>
<reference evidence="3" key="2">
    <citation type="submission" date="2022-04" db="EMBL/GenBank/DDBJ databases">
        <title>Sequencing and genomic assembly of Halococcus dombrowskii.</title>
        <authorList>
            <person name="Lim S.W."/>
            <person name="MacLea K.S."/>
        </authorList>
    </citation>
    <scope>NUCLEOTIDE SEQUENCE</scope>
    <source>
        <strain evidence="3">H4</strain>
    </source>
</reference>
<evidence type="ECO:0000313" key="5">
    <source>
        <dbReference type="Proteomes" id="UP001500962"/>
    </source>
</evidence>
<dbReference type="KEGG" id="hdo:MUK72_05495"/>
<dbReference type="InterPro" id="IPR029063">
    <property type="entry name" value="SAM-dependent_MTases_sf"/>
</dbReference>
<accession>A0AAV3SE50</accession>
<dbReference type="GeneID" id="71761281"/>
<reference evidence="2" key="3">
    <citation type="submission" date="2023-12" db="EMBL/GenBank/DDBJ databases">
        <authorList>
            <person name="Sun Q."/>
            <person name="Inoue M."/>
        </authorList>
    </citation>
    <scope>NUCLEOTIDE SEQUENCE</scope>
    <source>
        <strain evidence="2">JCM 12289</strain>
    </source>
</reference>
<dbReference type="EMBL" id="BAAADN010000009">
    <property type="protein sequence ID" value="GAA0453341.1"/>
    <property type="molecule type" value="Genomic_DNA"/>
</dbReference>
<name>A0AAV3SE50_HALDO</name>
<organism evidence="2 5">
    <name type="scientific">Halococcus dombrowskii</name>
    <dbReference type="NCBI Taxonomy" id="179637"/>
    <lineage>
        <taxon>Archaea</taxon>
        <taxon>Methanobacteriati</taxon>
        <taxon>Methanobacteriota</taxon>
        <taxon>Stenosarchaea group</taxon>
        <taxon>Halobacteria</taxon>
        <taxon>Halobacteriales</taxon>
        <taxon>Halococcaceae</taxon>
        <taxon>Halococcus</taxon>
    </lineage>
</organism>